<dbReference type="GO" id="GO:0004315">
    <property type="term" value="F:3-oxoacyl-[acyl-carrier-protein] synthase activity"/>
    <property type="evidence" value="ECO:0007669"/>
    <property type="project" value="InterPro"/>
</dbReference>
<dbReference type="InterPro" id="IPR001227">
    <property type="entry name" value="Ac_transferase_dom_sf"/>
</dbReference>
<dbReference type="PROSITE" id="PS00606">
    <property type="entry name" value="KS3_1"/>
    <property type="match status" value="1"/>
</dbReference>
<dbReference type="CDD" id="cd05195">
    <property type="entry name" value="enoyl_red"/>
    <property type="match status" value="1"/>
</dbReference>
<dbReference type="InterPro" id="IPR049551">
    <property type="entry name" value="PKS_DH_C"/>
</dbReference>
<feature type="domain" description="Carrier" evidence="8">
    <location>
        <begin position="2333"/>
        <end position="2415"/>
    </location>
</feature>
<dbReference type="SMART" id="SM00823">
    <property type="entry name" value="PKS_PP"/>
    <property type="match status" value="1"/>
</dbReference>
<dbReference type="RefSeq" id="XP_024693694.1">
    <property type="nucleotide sequence ID" value="XM_024840177.1"/>
</dbReference>
<feature type="region of interest" description="N-terminal hotdog fold" evidence="6">
    <location>
        <begin position="969"/>
        <end position="1099"/>
    </location>
</feature>
<name>A0A2I1D5F2_ASPC2</name>
<dbReference type="VEuPathDB" id="FungiDB:P168DRAFT_318133"/>
<proteinExistence type="predicted"/>
<evidence type="ECO:0000259" key="10">
    <source>
        <dbReference type="PROSITE" id="PS52019"/>
    </source>
</evidence>
<dbReference type="PROSITE" id="PS52019">
    <property type="entry name" value="PKS_MFAS_DH"/>
    <property type="match status" value="1"/>
</dbReference>
<dbReference type="InterPro" id="IPR014030">
    <property type="entry name" value="Ketoacyl_synth_N"/>
</dbReference>
<feature type="active site" description="Proton acceptor; for dehydratase activity" evidence="6">
    <location>
        <position position="1001"/>
    </location>
</feature>
<dbReference type="SUPFAM" id="SSF51735">
    <property type="entry name" value="NAD(P)-binding Rossmann-fold domains"/>
    <property type="match status" value="2"/>
</dbReference>
<dbReference type="InterPro" id="IPR020807">
    <property type="entry name" value="PKS_DH"/>
</dbReference>
<dbReference type="GO" id="GO:0016491">
    <property type="term" value="F:oxidoreductase activity"/>
    <property type="evidence" value="ECO:0007669"/>
    <property type="project" value="UniProtKB-KW"/>
</dbReference>
<dbReference type="Gene3D" id="3.40.47.10">
    <property type="match status" value="1"/>
</dbReference>
<dbReference type="PANTHER" id="PTHR43775">
    <property type="entry name" value="FATTY ACID SYNTHASE"/>
    <property type="match status" value="1"/>
</dbReference>
<keyword evidence="2" id="KW-0597">Phosphoprotein</keyword>
<evidence type="ECO:0000256" key="6">
    <source>
        <dbReference type="PROSITE-ProRule" id="PRU01363"/>
    </source>
</evidence>
<dbReference type="PANTHER" id="PTHR43775:SF29">
    <property type="entry name" value="ASPERFURANONE POLYKETIDE SYNTHASE AFOG-RELATED"/>
    <property type="match status" value="1"/>
</dbReference>
<dbReference type="InterPro" id="IPR016039">
    <property type="entry name" value="Thiolase-like"/>
</dbReference>
<evidence type="ECO:0000313" key="12">
    <source>
        <dbReference type="Proteomes" id="UP000234254"/>
    </source>
</evidence>
<dbReference type="InterPro" id="IPR036291">
    <property type="entry name" value="NAD(P)-bd_dom_sf"/>
</dbReference>
<keyword evidence="1" id="KW-0596">Phosphopantetheine</keyword>
<gene>
    <name evidence="11" type="ORF">P168DRAFT_318133</name>
</gene>
<dbReference type="Pfam" id="PF00698">
    <property type="entry name" value="Acyl_transf_1"/>
    <property type="match status" value="1"/>
</dbReference>
<keyword evidence="3" id="KW-0808">Transferase</keyword>
<dbReference type="InterPro" id="IPR006162">
    <property type="entry name" value="Ppantetheine_attach_site"/>
</dbReference>
<evidence type="ECO:0000256" key="7">
    <source>
        <dbReference type="SAM" id="MobiDB-lite"/>
    </source>
</evidence>
<dbReference type="InterPro" id="IPR042104">
    <property type="entry name" value="PKS_dehydratase_sf"/>
</dbReference>
<dbReference type="InterPro" id="IPR018201">
    <property type="entry name" value="Ketoacyl_synth_AS"/>
</dbReference>
<dbReference type="SMART" id="SM00825">
    <property type="entry name" value="PKS_KS"/>
    <property type="match status" value="1"/>
</dbReference>
<dbReference type="Gene3D" id="3.10.129.110">
    <property type="entry name" value="Polyketide synthase dehydratase"/>
    <property type="match status" value="1"/>
</dbReference>
<feature type="active site" description="Proton donor; for dehydratase activity" evidence="6">
    <location>
        <position position="1187"/>
    </location>
</feature>
<dbReference type="Pfam" id="PF16197">
    <property type="entry name" value="KAsynt_C_assoc"/>
    <property type="match status" value="1"/>
</dbReference>
<dbReference type="SMART" id="SM00826">
    <property type="entry name" value="PKS_DH"/>
    <property type="match status" value="1"/>
</dbReference>
<dbReference type="InterPro" id="IPR036736">
    <property type="entry name" value="ACP-like_sf"/>
</dbReference>
<dbReference type="Gene3D" id="3.40.50.720">
    <property type="entry name" value="NAD(P)-binding Rossmann-like Domain"/>
    <property type="match status" value="1"/>
</dbReference>
<dbReference type="Pfam" id="PF08659">
    <property type="entry name" value="KR"/>
    <property type="match status" value="1"/>
</dbReference>
<accession>A0A2I1D5F2</accession>
<feature type="region of interest" description="Disordered" evidence="7">
    <location>
        <begin position="456"/>
        <end position="487"/>
    </location>
</feature>
<dbReference type="SMART" id="SM00827">
    <property type="entry name" value="PKS_AT"/>
    <property type="match status" value="1"/>
</dbReference>
<dbReference type="SMART" id="SM00822">
    <property type="entry name" value="PKS_KR"/>
    <property type="match status" value="1"/>
</dbReference>
<sequence>MPSPDSQRFGDATEPIAIVGMACRFPGEASTLDRFWDMIVNGRTGHSAVPPDRFDAEAWYHPSHERKGTIQPRSGFFLEESSAVFDAPFFSMTANEAAGMDPMQRKSLEIAYEAFENAGIPIGTLPGSATGVYTGVMTNDYELMTAGDPMQLPQNAASGTSRAMLSNRISWFFDLRGPSFALDTACSSSLYALHLACQSLRTGENRQALVTGVNLILAPNFISQLSSMHMLSPDGESHSFDSRANGYARGEALAAVVVKTLHQALEDGDTIHAVIRGSGANQDGKTVGITIPNGEAQADLIHTTYATAGLDLNHTGYFEAHGTGTSVGDPIELSAIGGSFGAQRSTDNPLVVGSVKTNIGHTEGAAGLAGVIKAVLAIEQGVIPPLPDFKELNPKLRLDEWRLALPLTPTPWPTAGLRRASVNSFGFGGANAHVILDDAYHYLRSHGLKGMHRTVVPEKDDSSDSGLSIPSDSSDADGEESTNPPVPRLFVFSTYDGGGIRRTEASWASFLAKHVSDNSKQRRNMIVADDLAYTLSQRRTAFDFRSFAVASTLPELASKIEQDGLPRLNRVSRHLKPIFVFTGQGAQWPAMGRELLSDPIFRASIDRSRNVLESAGCEWDILDLLSDPADRRIDGPAFSQPVCTIVQIALVDLLRSWGVQPAATVGHSSGEVAAAYAANLLSQADAVRIGYWRGFYSEQVKDRMGECKGAMMAVGLSETQAVAYLDRVPEGSVVVACVNSPASVTLSGDESAIDHLETVLHGDGHFARKLRVQVAYHSPHMQVVADAFVQALGKVQPQASDIPMFSSVTEKQIDDPSVLQASYWMQNLVSPVRFSGALTSLLSHTSGGNPRRRRVATTAWSALVEIGPHEALKGPCRQIMSAWDSKSPERIPYMSLLSRGKHAMETALTAAGMLWASGHPVDLRRVNQCREGLQMVVPDLPPYAWNHEKSFWHEPAASMSARLRKEPRNDLLGMPVPHQNPFERSWRNYLSVSECPWQRDHIITGTVLYPGAGHLIMAFEAAQRLASPDRALAGVEFCDVHFDKGLVIPSGDQAVETLLATRPHEKLSDWYHYTVYSVNEDSSWTKHSWGTFSLHYDGVVSSEQCQRYHQTYKALRSRAAIPLDIPSFYDQLQSIGTEYGPTFRNMVEGAAVPGEHSSVGTIAIPNTRAVMPHEFEYPHLIHPATLDAIFHLIFVAMSQGQPLAESAIPTKVDRLFISADLPTGAGAVYTGYSHTESLSGRDTQGTIVVSDESWPSGPKIIVEGMTVTEVSSGASGQSSPEQSSAGQGRIATLDWREDLDTLVGPMAIDCLARKATSAPNSLMGESDAVRHLHSWLDLACFKNADWKVLAVEPTTWGGSSVLLETFATKTGARYRFAQTVIAESKAEATQQIEQRLSQGGLDVTYTTVDLFAGADEETVAQLGTFDLILAPYSLANQLPHLEPLLRSEGRMALVSTGTKDDHDESSSGDVLHTTALQETIRFRSGQDNSGLWIASLESKHDPASDFSEIVLLQHADPAASSRALEEQLTTRLSALGHRVRTTTLSAAQTLSGHVVISLLEAERSFVISWTSDDFEQFRQLTSAQYLLWVTHGGLLEAQEASLAYSPSTGLLRAVRAEKPQIRLPHLDLTPGLDVGSEQAVDLILKVFGSTSKAPVNGKNCEMEYAELNGLLHIGRAQGHHGLDHELALHAATVISVPGPLYQPGTSRKLEACRAGDASSLRWIPDERDSHTLTDFEIELQPTHMALEDGMVKEFLSGKQRALLPPALGRTAVGTVTDVGPLVSRFAPGDRVLTLHPGPFHTHLRMSESLVHKLPESLSPGEAAVVPLVAAHAWHVLVEVAAFRAGQTVFVNGSGDILSRLLVQLVQSLKGEVFVSVSSEEERHALMENHHIPANRIFNQLNPASWTSDILATADGNGLDVIINNTTAGSTVRSLSASVKSGGRFVDVTQKVVPSMLDPTVFERGITLSFLNLTTLPDSKLFNLVDKALNLARMGRFNPMPSISLSSVSELPHALTALVQQEGSSPTPMVIEFPQDATVPLLPSPPPPLHLKPEATYILAGGLGALGLTIADNLCAHGARHLVFLSRSGASSLRQQEALQNLREHGCAVDVVRCDVTDAEQVKALAAQIQEKSWKVQGVVQLAMVLRDSIFENMTFDKWLTAVNPKVKGTWNLHSYLPQELDFFIILSSLSGIIGNTAQANYCAGNTYEDALAHYRRKLGLAATTLNVGLVTDASHFNEDSTIEDYLRKYSHWTPAQVTDRELQNTLIAVMRGQLAEGEPVPDQLLVGLSDQVRRDGESLNLWPLDRKFDHRISLAGVTTTAEEDSPSQQLQDSQTASEAQALVEWALRVNVANAMTASPDDIDVEKPLYSFGIDSLKAIEVRNWIFKELKADISVFEVLSPISLSRLAMKIVSKSSLVSVEVATEAAAEGSS</sequence>
<dbReference type="InterPro" id="IPR056501">
    <property type="entry name" value="NAD-bd_HRPKS_sdrA"/>
</dbReference>
<dbReference type="InterPro" id="IPR032821">
    <property type="entry name" value="PKS_assoc"/>
</dbReference>
<keyword evidence="4" id="KW-0560">Oxidoreductase</keyword>
<dbReference type="PROSITE" id="PS50075">
    <property type="entry name" value="CARRIER"/>
    <property type="match status" value="1"/>
</dbReference>
<dbReference type="InterPro" id="IPR014043">
    <property type="entry name" value="Acyl_transferase_dom"/>
</dbReference>
<dbReference type="SUPFAM" id="SSF47336">
    <property type="entry name" value="ACP-like"/>
    <property type="match status" value="1"/>
</dbReference>
<organism evidence="11 12">
    <name type="scientific">Aspergillus campestris (strain IBT 28561)</name>
    <dbReference type="NCBI Taxonomy" id="1392248"/>
    <lineage>
        <taxon>Eukaryota</taxon>
        <taxon>Fungi</taxon>
        <taxon>Dikarya</taxon>
        <taxon>Ascomycota</taxon>
        <taxon>Pezizomycotina</taxon>
        <taxon>Eurotiomycetes</taxon>
        <taxon>Eurotiomycetidae</taxon>
        <taxon>Eurotiales</taxon>
        <taxon>Aspergillaceae</taxon>
        <taxon>Aspergillus</taxon>
        <taxon>Aspergillus subgen. Circumdati</taxon>
    </lineage>
</organism>
<dbReference type="InterPro" id="IPR020806">
    <property type="entry name" value="PKS_PP-bd"/>
</dbReference>
<evidence type="ECO:0000259" key="9">
    <source>
        <dbReference type="PROSITE" id="PS52004"/>
    </source>
</evidence>
<dbReference type="Gene3D" id="3.30.70.3290">
    <property type="match status" value="1"/>
</dbReference>
<feature type="compositionally biased region" description="Low complexity" evidence="7">
    <location>
        <begin position="464"/>
        <end position="473"/>
    </location>
</feature>
<dbReference type="PROSITE" id="PS52004">
    <property type="entry name" value="KS3_2"/>
    <property type="match status" value="1"/>
</dbReference>
<dbReference type="GO" id="GO:0031177">
    <property type="term" value="F:phosphopantetheine binding"/>
    <property type="evidence" value="ECO:0007669"/>
    <property type="project" value="InterPro"/>
</dbReference>
<dbReference type="InterPro" id="IPR057326">
    <property type="entry name" value="KR_dom"/>
</dbReference>
<dbReference type="Pfam" id="PF02801">
    <property type="entry name" value="Ketoacyl-synt_C"/>
    <property type="match status" value="1"/>
</dbReference>
<dbReference type="GO" id="GO:0004312">
    <property type="term" value="F:fatty acid synthase activity"/>
    <property type="evidence" value="ECO:0007669"/>
    <property type="project" value="TreeGrafter"/>
</dbReference>
<dbReference type="Pfam" id="PF21089">
    <property type="entry name" value="PKS_DH_N"/>
    <property type="match status" value="1"/>
</dbReference>
<dbReference type="InterPro" id="IPR009081">
    <property type="entry name" value="PP-bd_ACP"/>
</dbReference>
<dbReference type="Gene3D" id="3.90.180.10">
    <property type="entry name" value="Medium-chain alcohol dehydrogenases, catalytic domain"/>
    <property type="match status" value="1"/>
</dbReference>
<dbReference type="FunFam" id="3.40.47.10:FF:000019">
    <property type="entry name" value="Polyketide synthase type I"/>
    <property type="match status" value="1"/>
</dbReference>
<dbReference type="SUPFAM" id="SSF50129">
    <property type="entry name" value="GroES-like"/>
    <property type="match status" value="1"/>
</dbReference>
<dbReference type="InterPro" id="IPR016036">
    <property type="entry name" value="Malonyl_transacylase_ACP-bd"/>
</dbReference>
<dbReference type="Pfam" id="PF14765">
    <property type="entry name" value="PS-DH"/>
    <property type="match status" value="1"/>
</dbReference>
<dbReference type="InterPro" id="IPR013968">
    <property type="entry name" value="PKS_KR"/>
</dbReference>
<dbReference type="GO" id="GO:0006633">
    <property type="term" value="P:fatty acid biosynthetic process"/>
    <property type="evidence" value="ECO:0007669"/>
    <property type="project" value="InterPro"/>
</dbReference>
<reference evidence="11" key="1">
    <citation type="submission" date="2016-12" db="EMBL/GenBank/DDBJ databases">
        <title>The genomes of Aspergillus section Nigri reveals drivers in fungal speciation.</title>
        <authorList>
            <consortium name="DOE Joint Genome Institute"/>
            <person name="Vesth T.C."/>
            <person name="Nybo J."/>
            <person name="Theobald S."/>
            <person name="Brandl J."/>
            <person name="Frisvad J.C."/>
            <person name="Nielsen K.F."/>
            <person name="Lyhne E.K."/>
            <person name="Kogle M.E."/>
            <person name="Kuo A."/>
            <person name="Riley R."/>
            <person name="Clum A."/>
            <person name="Nolan M."/>
            <person name="Lipzen A."/>
            <person name="Salamov A."/>
            <person name="Henrissat B."/>
            <person name="Wiebenga A."/>
            <person name="De vries R.P."/>
            <person name="Grigoriev I.V."/>
            <person name="Mortensen U.H."/>
            <person name="Andersen M.R."/>
            <person name="Baker S.E."/>
        </authorList>
    </citation>
    <scope>NUCLEOTIDE SEQUENCE</scope>
    <source>
        <strain evidence="11">IBT 28561</strain>
    </source>
</reference>
<dbReference type="SUPFAM" id="SSF52151">
    <property type="entry name" value="FabD/lysophospholipase-like"/>
    <property type="match status" value="1"/>
</dbReference>
<dbReference type="InterPro" id="IPR020841">
    <property type="entry name" value="PKS_Beta-ketoAc_synthase_dom"/>
</dbReference>
<evidence type="ECO:0000256" key="3">
    <source>
        <dbReference type="ARBA" id="ARBA00022679"/>
    </source>
</evidence>
<evidence type="ECO:0000256" key="1">
    <source>
        <dbReference type="ARBA" id="ARBA00022450"/>
    </source>
</evidence>
<dbReference type="GO" id="GO:0030639">
    <property type="term" value="P:polyketide biosynthetic process"/>
    <property type="evidence" value="ECO:0007669"/>
    <property type="project" value="UniProtKB-ARBA"/>
</dbReference>
<dbReference type="Gene3D" id="3.40.366.10">
    <property type="entry name" value="Malonyl-Coenzyme A Acyl Carrier Protein, domain 2"/>
    <property type="match status" value="1"/>
</dbReference>
<evidence type="ECO:0000313" key="11">
    <source>
        <dbReference type="EMBL" id="PKY05100.1"/>
    </source>
</evidence>
<protein>
    <submittedName>
        <fullName evidence="11">Polyketide synthase</fullName>
    </submittedName>
</protein>
<dbReference type="EMBL" id="MSFM01000005">
    <property type="protein sequence ID" value="PKY05100.1"/>
    <property type="molecule type" value="Genomic_DNA"/>
</dbReference>
<comment type="caution">
    <text evidence="11">The sequence shown here is derived from an EMBL/GenBank/DDBJ whole genome shotgun (WGS) entry which is preliminary data.</text>
</comment>
<feature type="region of interest" description="C-terminal hotdog fold" evidence="6">
    <location>
        <begin position="1120"/>
        <end position="1276"/>
    </location>
</feature>
<dbReference type="InterPro" id="IPR016035">
    <property type="entry name" value="Acyl_Trfase/lysoPLipase"/>
</dbReference>
<dbReference type="Pfam" id="PF23297">
    <property type="entry name" value="ACP_SdgA_C"/>
    <property type="match status" value="1"/>
</dbReference>
<feature type="domain" description="PKS/mFAS DH" evidence="10">
    <location>
        <begin position="969"/>
        <end position="1276"/>
    </location>
</feature>
<dbReference type="GeneID" id="36547701"/>
<dbReference type="InterPro" id="IPR020843">
    <property type="entry name" value="ER"/>
</dbReference>
<dbReference type="Gene3D" id="1.10.1200.10">
    <property type="entry name" value="ACP-like"/>
    <property type="match status" value="1"/>
</dbReference>
<evidence type="ECO:0000259" key="8">
    <source>
        <dbReference type="PROSITE" id="PS50075"/>
    </source>
</evidence>
<dbReference type="Pfam" id="PF23114">
    <property type="entry name" value="NAD-bd_HRPKS_sdrA"/>
    <property type="match status" value="1"/>
</dbReference>
<evidence type="ECO:0000256" key="5">
    <source>
        <dbReference type="ARBA" id="ARBA00023268"/>
    </source>
</evidence>
<keyword evidence="5" id="KW-0511">Multifunctional enzyme</keyword>
<dbReference type="SUPFAM" id="SSF53901">
    <property type="entry name" value="Thiolase-like"/>
    <property type="match status" value="1"/>
</dbReference>
<evidence type="ECO:0000256" key="4">
    <source>
        <dbReference type="ARBA" id="ARBA00023002"/>
    </source>
</evidence>
<dbReference type="SUPFAM" id="SSF55048">
    <property type="entry name" value="Probable ACP-binding domain of malonyl-CoA ACP transacylase"/>
    <property type="match status" value="1"/>
</dbReference>
<dbReference type="InterPro" id="IPR049900">
    <property type="entry name" value="PKS_mFAS_DH"/>
</dbReference>
<feature type="domain" description="Ketosynthase family 3 (KS3)" evidence="9">
    <location>
        <begin position="13"/>
        <end position="438"/>
    </location>
</feature>
<dbReference type="InterPro" id="IPR050091">
    <property type="entry name" value="PKS_NRPS_Biosynth_Enz"/>
</dbReference>
<dbReference type="OrthoDB" id="329835at2759"/>
<evidence type="ECO:0000256" key="2">
    <source>
        <dbReference type="ARBA" id="ARBA00022553"/>
    </source>
</evidence>
<dbReference type="CDD" id="cd00833">
    <property type="entry name" value="PKS"/>
    <property type="match status" value="1"/>
</dbReference>
<keyword evidence="12" id="KW-1185">Reference proteome</keyword>
<dbReference type="InterPro" id="IPR014031">
    <property type="entry name" value="Ketoacyl_synth_C"/>
</dbReference>
<dbReference type="PROSITE" id="PS00012">
    <property type="entry name" value="PHOSPHOPANTETHEINE"/>
    <property type="match status" value="1"/>
</dbReference>
<dbReference type="SMART" id="SM00829">
    <property type="entry name" value="PKS_ER"/>
    <property type="match status" value="1"/>
</dbReference>
<dbReference type="InterPro" id="IPR011032">
    <property type="entry name" value="GroES-like_sf"/>
</dbReference>
<dbReference type="Pfam" id="PF00109">
    <property type="entry name" value="ketoacyl-synt"/>
    <property type="match status" value="1"/>
</dbReference>
<dbReference type="Proteomes" id="UP000234254">
    <property type="component" value="Unassembled WGS sequence"/>
</dbReference>
<dbReference type="InterPro" id="IPR049552">
    <property type="entry name" value="PKS_DH_N"/>
</dbReference>